<dbReference type="InterPro" id="IPR018958">
    <property type="entry name" value="Knr4/Smi1-like_dom"/>
</dbReference>
<evidence type="ECO:0000313" key="2">
    <source>
        <dbReference type="EMBL" id="MDT0443257.1"/>
    </source>
</evidence>
<comment type="caution">
    <text evidence="2">The sequence shown here is derived from an EMBL/GenBank/DDBJ whole genome shotgun (WGS) entry which is preliminary data.</text>
</comment>
<dbReference type="SUPFAM" id="SSF160631">
    <property type="entry name" value="SMI1/KNR4-like"/>
    <property type="match status" value="2"/>
</dbReference>
<gene>
    <name evidence="2" type="ORF">RM779_11710</name>
</gene>
<dbReference type="Proteomes" id="UP001183615">
    <property type="component" value="Unassembled WGS sequence"/>
</dbReference>
<dbReference type="SMART" id="SM00860">
    <property type="entry name" value="SMI1_KNR4"/>
    <property type="match status" value="2"/>
</dbReference>
<evidence type="ECO:0000259" key="1">
    <source>
        <dbReference type="SMART" id="SM00860"/>
    </source>
</evidence>
<organism evidence="2 3">
    <name type="scientific">Streptomyces johnsoniae</name>
    <dbReference type="NCBI Taxonomy" id="3075532"/>
    <lineage>
        <taxon>Bacteria</taxon>
        <taxon>Bacillati</taxon>
        <taxon>Actinomycetota</taxon>
        <taxon>Actinomycetes</taxon>
        <taxon>Kitasatosporales</taxon>
        <taxon>Streptomycetaceae</taxon>
        <taxon>Streptomyces</taxon>
    </lineage>
</organism>
<dbReference type="RefSeq" id="WP_311617614.1">
    <property type="nucleotide sequence ID" value="NZ_JAVREV010000005.1"/>
</dbReference>
<feature type="domain" description="Knr4/Smi1-like" evidence="1">
    <location>
        <begin position="233"/>
        <end position="368"/>
    </location>
</feature>
<accession>A0ABU2S2Y1</accession>
<sequence>MDASRSHGPDRLSALLGPPAAAPVPVDWPAVESWLRLRLPADYKALAAAYGPLDIGDCLWLHTPCVQAGHFDWGTWLRTTHRHCRISSRDAPPNEPPPFHPAPGGLLAFGMTRSSSHLFWDTAACADPDRWPVVLFHQDAVYRGINPWRSYGTPLLDFLDAALATGIPLPGGGTLGPLPPTARRTAFLPGAVPWAPPAPGAEPVPAAHRRAALREGSGLDALRLLIPPPRVPRLGPGDWPALFDRLGTRLPADYLALMSRYGAGCWMGWLRFLTPLRTGEDGFVRHVAQTLNGYRTLREHAPQGHRLPLWPAAGGFLPFANSIDGDQFGWLTEGDPDGWPLTVWPRHADQGPPLPGTLTEVLLAWLRGTLSAEGLPGLDRDDDPLEYATFEPWTDASYW</sequence>
<keyword evidence="3" id="KW-1185">Reference proteome</keyword>
<protein>
    <submittedName>
        <fullName evidence="2">SMI1/KNR4 family protein</fullName>
    </submittedName>
</protein>
<reference evidence="3" key="1">
    <citation type="submission" date="2023-07" db="EMBL/GenBank/DDBJ databases">
        <title>30 novel species of actinomycetes from the DSMZ collection.</title>
        <authorList>
            <person name="Nouioui I."/>
        </authorList>
    </citation>
    <scope>NUCLEOTIDE SEQUENCE [LARGE SCALE GENOMIC DNA]</scope>
    <source>
        <strain evidence="3">DSM 41886</strain>
    </source>
</reference>
<feature type="domain" description="Knr4/Smi1-like" evidence="1">
    <location>
        <begin position="23"/>
        <end position="161"/>
    </location>
</feature>
<evidence type="ECO:0000313" key="3">
    <source>
        <dbReference type="Proteomes" id="UP001183615"/>
    </source>
</evidence>
<name>A0ABU2S2Y1_9ACTN</name>
<dbReference type="InterPro" id="IPR037883">
    <property type="entry name" value="Knr4/Smi1-like_sf"/>
</dbReference>
<dbReference type="EMBL" id="JAVREV010000005">
    <property type="protein sequence ID" value="MDT0443257.1"/>
    <property type="molecule type" value="Genomic_DNA"/>
</dbReference>
<proteinExistence type="predicted"/>